<dbReference type="HOGENOM" id="CLU_088365_0_3_7"/>
<reference evidence="2 3" key="1">
    <citation type="journal article" date="2009" name="Environ. Microbiol.">
        <title>Genome sequence of Desulfobacterium autotrophicum HRM2, a marine sulfate reducer oxidizing organic carbon completely to carbon dioxide.</title>
        <authorList>
            <person name="Strittmatter A.W."/>
            <person name="Liesegang H."/>
            <person name="Rabus R."/>
            <person name="Decker I."/>
            <person name="Amann J."/>
            <person name="Andres S."/>
            <person name="Henne A."/>
            <person name="Fricke W.F."/>
            <person name="Martinez-Arias R."/>
            <person name="Bartels D."/>
            <person name="Goesmann A."/>
            <person name="Krause L."/>
            <person name="Puehler A."/>
            <person name="Klenk H.P."/>
            <person name="Richter M."/>
            <person name="Schuler M."/>
            <person name="Gloeckner F.O."/>
            <person name="Meyerdierks A."/>
            <person name="Gottschalk G."/>
            <person name="Amann R."/>
        </authorList>
    </citation>
    <scope>NUCLEOTIDE SEQUENCE [LARGE SCALE GENOMIC DNA]</scope>
    <source>
        <strain evidence="3">ATCC 43914 / DSM 3382 / HRM2</strain>
    </source>
</reference>
<proteinExistence type="predicted"/>
<evidence type="ECO:0000313" key="2">
    <source>
        <dbReference type="EMBL" id="ACN14650.1"/>
    </source>
</evidence>
<dbReference type="CDD" id="cd06121">
    <property type="entry name" value="cupin_YML079wp"/>
    <property type="match status" value="1"/>
</dbReference>
<dbReference type="AlphaFoldDB" id="C0QA65"/>
<dbReference type="KEGG" id="dat:HRM2_15410"/>
<dbReference type="SUPFAM" id="SSF51182">
    <property type="entry name" value="RmlC-like cupins"/>
    <property type="match status" value="1"/>
</dbReference>
<sequence length="190" mass="21037">MQSGHTKTHGIKVRDQVNGVRRTIIRGRVMEQTRQLNTMKPVNLTEHPEGGRFREVFRSNATISTSQGEIRSALTHIYFSLNPGETSNFHKVLSDEVWNLYQGTGLRLYSWDGSSTPPQCVTLSAADNIFCHVIPAGIWQAAEPISDTVLVGCSVAPGFEFPDFTLIDPDSDDGKRLVSIAPEFAKFTIS</sequence>
<dbReference type="eggNOG" id="COG3542">
    <property type="taxonomic scope" value="Bacteria"/>
</dbReference>
<dbReference type="InterPro" id="IPR039935">
    <property type="entry name" value="YML079W-like"/>
</dbReference>
<dbReference type="InterPro" id="IPR011051">
    <property type="entry name" value="RmlC_Cupin_sf"/>
</dbReference>
<dbReference type="InterPro" id="IPR009327">
    <property type="entry name" value="Cupin_DUF985"/>
</dbReference>
<dbReference type="InterPro" id="IPR014710">
    <property type="entry name" value="RmlC-like_jellyroll"/>
</dbReference>
<evidence type="ECO:0000313" key="3">
    <source>
        <dbReference type="Proteomes" id="UP000000442"/>
    </source>
</evidence>
<keyword evidence="3" id="KW-1185">Reference proteome</keyword>
<dbReference type="Pfam" id="PF06172">
    <property type="entry name" value="Cupin_5"/>
    <property type="match status" value="1"/>
</dbReference>
<dbReference type="Gene3D" id="2.60.120.10">
    <property type="entry name" value="Jelly Rolls"/>
    <property type="match status" value="1"/>
</dbReference>
<feature type="domain" description="DUF985" evidence="1">
    <location>
        <begin position="40"/>
        <end position="166"/>
    </location>
</feature>
<dbReference type="Proteomes" id="UP000000442">
    <property type="component" value="Chromosome"/>
</dbReference>
<accession>C0QA65</accession>
<dbReference type="PANTHER" id="PTHR33387:SF3">
    <property type="entry name" value="DUF985 DOMAIN-CONTAINING PROTEIN"/>
    <property type="match status" value="1"/>
</dbReference>
<gene>
    <name evidence="2" type="ordered locus">HRM2_15410</name>
</gene>
<protein>
    <recommendedName>
        <fullName evidence="1">DUF985 domain-containing protein</fullName>
    </recommendedName>
</protein>
<organism evidence="2 3">
    <name type="scientific">Desulforapulum autotrophicum (strain ATCC 43914 / DSM 3382 / VKM B-1955 / HRM2)</name>
    <name type="common">Desulfobacterium autotrophicum</name>
    <dbReference type="NCBI Taxonomy" id="177437"/>
    <lineage>
        <taxon>Bacteria</taxon>
        <taxon>Pseudomonadati</taxon>
        <taxon>Thermodesulfobacteriota</taxon>
        <taxon>Desulfobacteria</taxon>
        <taxon>Desulfobacterales</taxon>
        <taxon>Desulfobacteraceae</taxon>
        <taxon>Desulforapulum</taxon>
    </lineage>
</organism>
<name>C0QA65_DESAH</name>
<dbReference type="PANTHER" id="PTHR33387">
    <property type="entry name" value="RMLC-LIKE JELLY ROLL FOLD PROTEIN"/>
    <property type="match status" value="1"/>
</dbReference>
<evidence type="ECO:0000259" key="1">
    <source>
        <dbReference type="Pfam" id="PF06172"/>
    </source>
</evidence>
<dbReference type="EMBL" id="CP001087">
    <property type="protein sequence ID" value="ACN14650.1"/>
    <property type="molecule type" value="Genomic_DNA"/>
</dbReference>